<dbReference type="Proteomes" id="UP000030184">
    <property type="component" value="Unassembled WGS sequence"/>
</dbReference>
<dbReference type="eggNOG" id="COG0845">
    <property type="taxonomic scope" value="Bacteria"/>
</dbReference>
<proteinExistence type="inferred from homology"/>
<dbReference type="InterPro" id="IPR006143">
    <property type="entry name" value="RND_pump_MFP"/>
</dbReference>
<accession>A0A090VWJ3</accession>
<name>A0A090VWJ3_9FLAO</name>
<evidence type="ECO:0000256" key="1">
    <source>
        <dbReference type="ARBA" id="ARBA00009477"/>
    </source>
</evidence>
<dbReference type="AlphaFoldDB" id="A0A090VWJ3"/>
<dbReference type="STRING" id="504487.JCM19538_1848"/>
<dbReference type="GO" id="GO:0030313">
    <property type="term" value="C:cell envelope"/>
    <property type="evidence" value="ECO:0007669"/>
    <property type="project" value="TreeGrafter"/>
</dbReference>
<dbReference type="SUPFAM" id="SSF111369">
    <property type="entry name" value="HlyD-like secretion proteins"/>
    <property type="match status" value="1"/>
</dbReference>
<evidence type="ECO:0000313" key="6">
    <source>
        <dbReference type="EMBL" id="GAL88859.1"/>
    </source>
</evidence>
<dbReference type="GO" id="GO:0015679">
    <property type="term" value="P:plasma membrane copper ion transport"/>
    <property type="evidence" value="ECO:0007669"/>
    <property type="project" value="TreeGrafter"/>
</dbReference>
<dbReference type="RefSeq" id="WP_042245405.1">
    <property type="nucleotide sequence ID" value="NZ_BBNR01000018.1"/>
</dbReference>
<evidence type="ECO:0000256" key="2">
    <source>
        <dbReference type="ARBA" id="ARBA00022448"/>
    </source>
</evidence>
<dbReference type="PROSITE" id="PS51257">
    <property type="entry name" value="PROKAR_LIPOPROTEIN"/>
    <property type="match status" value="1"/>
</dbReference>
<evidence type="ECO:0000313" key="7">
    <source>
        <dbReference type="Proteomes" id="UP000029641"/>
    </source>
</evidence>
<reference evidence="8" key="1">
    <citation type="journal article" date="2014" name="Genome Announc.">
        <title>Draft Genome Sequence of Marine Flavobacterium Jejuia pallidilutea Strain 11shimoA1 and Pigmentation Mutants.</title>
        <authorList>
            <person name="Takatani N."/>
            <person name="Nakanishi M."/>
            <person name="Meirelles P."/>
            <person name="Mino S."/>
            <person name="Suda W."/>
            <person name="Oshima K."/>
            <person name="Hattori M."/>
            <person name="Ohkuma M."/>
            <person name="Hosokawa M."/>
            <person name="Miyashita K."/>
            <person name="Thompson F.L."/>
            <person name="Niwa A."/>
            <person name="Sawabe T."/>
            <person name="Sawabe T."/>
        </authorList>
    </citation>
    <scope>NUCLEOTIDE SEQUENCE [LARGE SCALE GENOMIC DNA]</scope>
    <source>
        <strain evidence="8">JCM 19538</strain>
    </source>
</reference>
<evidence type="ECO:0000259" key="3">
    <source>
        <dbReference type="Pfam" id="PF25919"/>
    </source>
</evidence>
<evidence type="ECO:0000313" key="8">
    <source>
        <dbReference type="Proteomes" id="UP000030184"/>
    </source>
</evidence>
<keyword evidence="2" id="KW-0813">Transport</keyword>
<feature type="domain" description="CusB-like barrel-sandwich hybrid" evidence="3">
    <location>
        <begin position="78"/>
        <end position="221"/>
    </location>
</feature>
<comment type="similarity">
    <text evidence="1">Belongs to the membrane fusion protein (MFP) (TC 8.A.1) family.</text>
</comment>
<dbReference type="InterPro" id="IPR051909">
    <property type="entry name" value="MFP_Cation_Efflux"/>
</dbReference>
<evidence type="ECO:0000313" key="4">
    <source>
        <dbReference type="EMBL" id="GAL68348.1"/>
    </source>
</evidence>
<protein>
    <submittedName>
        <fullName evidence="4">Probable Co/Zn/Cd efflux system membrane fusion protein</fullName>
    </submittedName>
</protein>
<dbReference type="Pfam" id="PF25919">
    <property type="entry name" value="BSH_CusB"/>
    <property type="match status" value="1"/>
</dbReference>
<comment type="caution">
    <text evidence="4">The sequence shown here is derived from an EMBL/GenBank/DDBJ whole genome shotgun (WGS) entry which is preliminary data.</text>
</comment>
<dbReference type="Gene3D" id="2.40.50.100">
    <property type="match status" value="1"/>
</dbReference>
<dbReference type="GO" id="GO:0022857">
    <property type="term" value="F:transmembrane transporter activity"/>
    <property type="evidence" value="ECO:0007669"/>
    <property type="project" value="InterPro"/>
</dbReference>
<evidence type="ECO:0000313" key="5">
    <source>
        <dbReference type="EMBL" id="GAL70175.1"/>
    </source>
</evidence>
<dbReference type="Gene3D" id="2.40.30.170">
    <property type="match status" value="1"/>
</dbReference>
<dbReference type="OrthoDB" id="9814657at2"/>
<dbReference type="Proteomes" id="UP000029641">
    <property type="component" value="Unassembled WGS sequence"/>
</dbReference>
<dbReference type="PANTHER" id="PTHR30097">
    <property type="entry name" value="CATION EFFLUX SYSTEM PROTEIN CUSB"/>
    <property type="match status" value="1"/>
</dbReference>
<dbReference type="NCBIfam" id="TIGR01730">
    <property type="entry name" value="RND_mfp"/>
    <property type="match status" value="1"/>
</dbReference>
<dbReference type="PANTHER" id="PTHR30097:SF4">
    <property type="entry name" value="SLR6042 PROTEIN"/>
    <property type="match status" value="1"/>
</dbReference>
<keyword evidence="8" id="KW-1185">Reference proteome</keyword>
<dbReference type="EMBL" id="BBNY01000005">
    <property type="protein sequence ID" value="GAL88859.1"/>
    <property type="molecule type" value="Genomic_DNA"/>
</dbReference>
<dbReference type="Gene3D" id="1.10.287.470">
    <property type="entry name" value="Helix hairpin bin"/>
    <property type="match status" value="1"/>
</dbReference>
<dbReference type="EMBL" id="BBNS01000004">
    <property type="protein sequence ID" value="GAL70175.1"/>
    <property type="molecule type" value="Genomic_DNA"/>
</dbReference>
<organism evidence="4 7">
    <name type="scientific">Jejuia pallidilutea</name>
    <dbReference type="NCBI Taxonomy" id="504487"/>
    <lineage>
        <taxon>Bacteria</taxon>
        <taxon>Pseudomonadati</taxon>
        <taxon>Bacteroidota</taxon>
        <taxon>Flavobacteriia</taxon>
        <taxon>Flavobacteriales</taxon>
        <taxon>Flavobacteriaceae</taxon>
        <taxon>Jejuia</taxon>
    </lineage>
</organism>
<sequence length="378" mass="42395">MKQINFIITVSLFIAVFGCKNPESESNISADTITDSRISISKAQFKQNNMAMGSIEEKAFPITITVNGMIDVPPENKAIVNAITGGYIKTIPLLVGNKVKKGQLLVTIENPEFVKLQQEYMEVKEQLNYLKTEYERQNTMFKENIISQKVFIKAESTYKATNARYNGLKKQLSMLNINTSRVEQGHITSIVNIYAPVSGSITKVNVSKGAYVSPSTPILEIIDNSHIHLELSVFEKDIMRVKKGQNITFSIPEASNKIYNAKVYLVGTSIEDNRTIKVHAHPTDDSQKFLTGMFVNAEIISEESIAKALPETSFAENEEDTYALILDEETKDNYYFKQIKIAIGKTYNGYTEIKSTNQITKNDIFLVEGAFSLIGSYE</sequence>
<dbReference type="GO" id="GO:0060003">
    <property type="term" value="P:copper ion export"/>
    <property type="evidence" value="ECO:0007669"/>
    <property type="project" value="TreeGrafter"/>
</dbReference>
<gene>
    <name evidence="4" type="ORF">JCM19301_288</name>
    <name evidence="5" type="ORF">JCM19302_2750</name>
    <name evidence="6" type="ORF">JCM19538_1848</name>
</gene>
<dbReference type="EMBL" id="BBNR01000018">
    <property type="protein sequence ID" value="GAL68348.1"/>
    <property type="molecule type" value="Genomic_DNA"/>
</dbReference>
<dbReference type="InterPro" id="IPR058790">
    <property type="entry name" value="BSH_CusB"/>
</dbReference>
<dbReference type="Proteomes" id="UP000029646">
    <property type="component" value="Unassembled WGS sequence"/>
</dbReference>
<dbReference type="GO" id="GO:0016020">
    <property type="term" value="C:membrane"/>
    <property type="evidence" value="ECO:0007669"/>
    <property type="project" value="InterPro"/>
</dbReference>